<dbReference type="InterPro" id="IPR020850">
    <property type="entry name" value="GED_dom"/>
</dbReference>
<dbReference type="InterPro" id="IPR022812">
    <property type="entry name" value="Dynamin"/>
</dbReference>
<evidence type="ECO:0000256" key="1">
    <source>
        <dbReference type="SAM" id="MobiDB-lite"/>
    </source>
</evidence>
<dbReference type="InterPro" id="IPR000375">
    <property type="entry name" value="Dynamin_stalk"/>
</dbReference>
<evidence type="ECO:0000313" key="3">
    <source>
        <dbReference type="EMBL" id="PSR74398.1"/>
    </source>
</evidence>
<dbReference type="EMBL" id="MLYV02000990">
    <property type="protein sequence ID" value="PSR74398.1"/>
    <property type="molecule type" value="Genomic_DNA"/>
</dbReference>
<reference evidence="3 4" key="1">
    <citation type="submission" date="2018-02" db="EMBL/GenBank/DDBJ databases">
        <title>Genome sequence of the basidiomycete white-rot fungus Phlebia centrifuga.</title>
        <authorList>
            <person name="Granchi Z."/>
            <person name="Peng M."/>
            <person name="de Vries R.P."/>
            <person name="Hilden K."/>
            <person name="Makela M.R."/>
            <person name="Grigoriev I."/>
            <person name="Riley R."/>
        </authorList>
    </citation>
    <scope>NUCLEOTIDE SEQUENCE [LARGE SCALE GENOMIC DNA]</scope>
    <source>
        <strain evidence="3 4">FBCC195</strain>
    </source>
</reference>
<dbReference type="GO" id="GO:0016559">
    <property type="term" value="P:peroxisome fission"/>
    <property type="evidence" value="ECO:0007669"/>
    <property type="project" value="TreeGrafter"/>
</dbReference>
<dbReference type="InterPro" id="IPR003130">
    <property type="entry name" value="GED"/>
</dbReference>
<dbReference type="GO" id="GO:0005874">
    <property type="term" value="C:microtubule"/>
    <property type="evidence" value="ECO:0007669"/>
    <property type="project" value="TreeGrafter"/>
</dbReference>
<dbReference type="InterPro" id="IPR027417">
    <property type="entry name" value="P-loop_NTPase"/>
</dbReference>
<dbReference type="PANTHER" id="PTHR11566:SF21">
    <property type="entry name" value="DYNAMIN RELATED PROTEIN 1, ISOFORM A"/>
    <property type="match status" value="1"/>
</dbReference>
<keyword evidence="4" id="KW-1185">Reference proteome</keyword>
<dbReference type="PANTHER" id="PTHR11566">
    <property type="entry name" value="DYNAMIN"/>
    <property type="match status" value="1"/>
</dbReference>
<dbReference type="Gene3D" id="3.40.50.300">
    <property type="entry name" value="P-loop containing nucleotide triphosphate hydrolases"/>
    <property type="match status" value="1"/>
</dbReference>
<gene>
    <name evidence="3" type="ORF">PHLCEN_2v9906</name>
</gene>
<dbReference type="STRING" id="98765.A0A2R6NPI8"/>
<dbReference type="PROSITE" id="PS51388">
    <property type="entry name" value="GED"/>
    <property type="match status" value="1"/>
</dbReference>
<dbReference type="GO" id="GO:0003924">
    <property type="term" value="F:GTPase activity"/>
    <property type="evidence" value="ECO:0007669"/>
    <property type="project" value="InterPro"/>
</dbReference>
<accession>A0A2R6NPI8</accession>
<dbReference type="GO" id="GO:0008017">
    <property type="term" value="F:microtubule binding"/>
    <property type="evidence" value="ECO:0007669"/>
    <property type="project" value="TreeGrafter"/>
</dbReference>
<evidence type="ECO:0000259" key="2">
    <source>
        <dbReference type="PROSITE" id="PS51388"/>
    </source>
</evidence>
<evidence type="ECO:0000313" key="4">
    <source>
        <dbReference type="Proteomes" id="UP000186601"/>
    </source>
</evidence>
<protein>
    <recommendedName>
        <fullName evidence="2">GED domain-containing protein</fullName>
    </recommendedName>
</protein>
<comment type="caution">
    <text evidence="3">The sequence shown here is derived from an EMBL/GenBank/DDBJ whole genome shotgun (WGS) entry which is preliminary data.</text>
</comment>
<feature type="compositionally biased region" description="Polar residues" evidence="1">
    <location>
        <begin position="509"/>
        <end position="522"/>
    </location>
</feature>
<dbReference type="Pfam" id="PF02212">
    <property type="entry name" value="GED"/>
    <property type="match status" value="1"/>
</dbReference>
<feature type="compositionally biased region" description="Polar residues" evidence="1">
    <location>
        <begin position="420"/>
        <end position="430"/>
    </location>
</feature>
<name>A0A2R6NPI8_9APHY</name>
<dbReference type="Gene3D" id="1.20.120.1240">
    <property type="entry name" value="Dynamin, middle domain"/>
    <property type="match status" value="1"/>
</dbReference>
<proteinExistence type="predicted"/>
<dbReference type="Pfam" id="PF01031">
    <property type="entry name" value="Dynamin_M"/>
    <property type="match status" value="2"/>
</dbReference>
<dbReference type="Proteomes" id="UP000186601">
    <property type="component" value="Unassembled WGS sequence"/>
</dbReference>
<feature type="domain" description="GED" evidence="2">
    <location>
        <begin position="584"/>
        <end position="689"/>
    </location>
</feature>
<dbReference type="OrthoDB" id="5061070at2759"/>
<feature type="compositionally biased region" description="Polar residues" evidence="1">
    <location>
        <begin position="486"/>
        <end position="501"/>
    </location>
</feature>
<dbReference type="AlphaFoldDB" id="A0A2R6NPI8"/>
<sequence>MAKPDTLPLGATKSRDLWLDVVEGRRFPLHHGYYCTRQPDDHERAKGITGAQARAAEQEFFAKTAPWFDSSHLHRFGIGNLVANLSRLLTQIIDDTYVCPLSFSFYLLTEKGLELRLPKLQNEVTRQLSACDDGQSKLPPAITTDPSSYILTLITEFCDEVKLHVKGGDMRASSLPVIQLNHRTYAAYKHDVRCTAPIFLPFSNAENSGYDTKQYSRLDEEDELVASICSGRILNLDDVRERIRQSRARELPNNVPYVAKVALIEDFQSSWEMDSRKCLSSIVLALEKTLYQLVGKLFQRYDMLRGSIIHAAMDVLRSKQDETWITVQMILDVEKTMLFTQDSHYLQVTKHKYLALYKAGRADARKPDVLQSEQMRTTKDEAEVINELIRLYGQRLLRPPEITSLPAALDDDSLDAVANHQPTSSTSSLSGEAALPGDGRDSRESARPTFGSLCSGSSGALDKRGRRKRRKKSALMSRAAPALVKPNTTSSLVSEKSTFSRPSAVLPTSALTTRSPSQPSVLTPLASTSVLDQSAAPMLDIMQEDDESREVLQNTALSALAALGFHVTATDLGKLHPPDIYEEELEVMAEVRAYFQVAYKLSKIDEHFWGGQRIIDYVPMSIDNVLLSAFAESLQACLIEKLGLGSPNCATRCAMYLSEDPSVVAKRDELKSRKARLSTVQNELFNFGL</sequence>
<feature type="region of interest" description="Disordered" evidence="1">
    <location>
        <begin position="417"/>
        <end position="522"/>
    </location>
</feature>
<dbReference type="GO" id="GO:0000266">
    <property type="term" value="P:mitochondrial fission"/>
    <property type="evidence" value="ECO:0007669"/>
    <property type="project" value="TreeGrafter"/>
</dbReference>
<dbReference type="GO" id="GO:0006897">
    <property type="term" value="P:endocytosis"/>
    <property type="evidence" value="ECO:0007669"/>
    <property type="project" value="TreeGrafter"/>
</dbReference>
<dbReference type="GO" id="GO:0005525">
    <property type="term" value="F:GTP binding"/>
    <property type="evidence" value="ECO:0007669"/>
    <property type="project" value="InterPro"/>
</dbReference>
<dbReference type="GO" id="GO:0016020">
    <property type="term" value="C:membrane"/>
    <property type="evidence" value="ECO:0007669"/>
    <property type="project" value="TreeGrafter"/>
</dbReference>
<dbReference type="GO" id="GO:0048312">
    <property type="term" value="P:intracellular distribution of mitochondria"/>
    <property type="evidence" value="ECO:0007669"/>
    <property type="project" value="TreeGrafter"/>
</dbReference>
<feature type="compositionally biased region" description="Basic residues" evidence="1">
    <location>
        <begin position="464"/>
        <end position="473"/>
    </location>
</feature>
<organism evidence="3 4">
    <name type="scientific">Hermanssonia centrifuga</name>
    <dbReference type="NCBI Taxonomy" id="98765"/>
    <lineage>
        <taxon>Eukaryota</taxon>
        <taxon>Fungi</taxon>
        <taxon>Dikarya</taxon>
        <taxon>Basidiomycota</taxon>
        <taxon>Agaricomycotina</taxon>
        <taxon>Agaricomycetes</taxon>
        <taxon>Polyporales</taxon>
        <taxon>Meruliaceae</taxon>
        <taxon>Hermanssonia</taxon>
    </lineage>
</organism>
<dbReference type="GO" id="GO:0005739">
    <property type="term" value="C:mitochondrion"/>
    <property type="evidence" value="ECO:0007669"/>
    <property type="project" value="TreeGrafter"/>
</dbReference>